<gene>
    <name evidence="2" type="ORF">SCHPADRAFT_944987</name>
</gene>
<dbReference type="EMBL" id="KQ086121">
    <property type="protein sequence ID" value="KLO07773.1"/>
    <property type="molecule type" value="Genomic_DNA"/>
</dbReference>
<dbReference type="STRING" id="27342.A0A0H2RE15"/>
<evidence type="ECO:0000313" key="3">
    <source>
        <dbReference type="Proteomes" id="UP000053477"/>
    </source>
</evidence>
<evidence type="ECO:0000256" key="1">
    <source>
        <dbReference type="SAM" id="MobiDB-lite"/>
    </source>
</evidence>
<evidence type="ECO:0000313" key="2">
    <source>
        <dbReference type="EMBL" id="KLO07773.1"/>
    </source>
</evidence>
<dbReference type="OrthoDB" id="5429442at2759"/>
<accession>A0A0H2RE15</accession>
<dbReference type="InParanoid" id="A0A0H2RE15"/>
<protein>
    <submittedName>
        <fullName evidence="2">Uncharacterized protein</fullName>
    </submittedName>
</protein>
<dbReference type="AlphaFoldDB" id="A0A0H2RE15"/>
<feature type="region of interest" description="Disordered" evidence="1">
    <location>
        <begin position="1188"/>
        <end position="1275"/>
    </location>
</feature>
<dbReference type="Proteomes" id="UP000053477">
    <property type="component" value="Unassembled WGS sequence"/>
</dbReference>
<sequence length="1275" mass="139817">MCIGNRAEASAHYINSQLLALYQNAARCVGKHGTGLKPTTSVVEYGTCLFEYYGPGKHNRYKPSRQDLGFFATFGTPRIEFVCNHEVILFLELKEGHYNVETGKNIFKSEQHETIKNFTVAFRINFETAPFENIHCPAIGNSETYSMNLHVLDTESATFVPELSSIPGITSTTDEQAFRTKDKKLAALTYYLTQHYLLTFKSAGLHVLYSLPDFDNLAITTANIDYSVISKQTLSSPTLYGITIEEINTYLRGLWLQAAAHVDEHGVAAPHERERVHAHFLAEHQTHWSDSPFEEVNIRFTLGPMHVQALCKREVVLYMDLQDVHYYLGTSFNDQPQHKFSDWKIAFIVDVLYEESNNGSAKKVLLRIDTARFCEHLSVFSASFQDMELFARLKMTLIRYMEKYYLSYVHTSGSQTIYHYDEHVHTSGHRHSSSHSHSSSHTHEEDWEYGTEEEEQDDEEIREIIKHTHGHTSSHSEHGAVSIIGGGVSFGGFHFGGATGSMSVGGSSGSSSSGYRGVSWGGSSGTKWETEMEEFHSQDCTCTTEAECGHASSRGGVRWGLLERARIACVSTAEFDIVQAVTQGSLNAALRGCWVASQRAARALKKAGKNTFDSYETEKQTCLAEYSFVHEKHGKEVFFSSSFAPTKIQLVCSAESTKSVIVFFQLTEGFLKTLGAHKMLQPGASAHTFNNWRVAFEMNLALVDATADTIGESVLKRLGRKTHGGFKQIVLDFSTAKFNLNLSSTPGLLEGKDYRLIRTKREALIYYLTSCYFPAFKRAHHHVLYTIPIAESTSTKHAITSLTFQIVPFMYGAPGVYAEGLVGPQKALFERNMIVLAAMIDGHALPKSLLPRPQSGASGNWVCGVGREVPHGTICVSRATFLDTRILSLLEKVNAETTILPAFSGVEDGDWVLALTTWSNHQMKKARACKWREVTRAHSESLDFEWRNRDNWRYQHDGDFGGNGLYSVDCYTHNHLSIPTVKADVCAIAIMGKVILSLSYCGEGKDWSSEMVATWSAKILLTSSMHGLQISVSPAKIVPEIKTTKTEGTIGHSTHETALQLLKQQLPSAISFDTVVAELKANFEGCWSSLHVDSREFMVGHPVFNRRGDLLLDLGVRAIAGYKASGASQNGHANGYAGSVTHTNGHSNGWFRDTIVKAGEAIGIAGVSTPPPMYSPTLSSMSRTASASSTVSKSASIKRTTSSHSESSSFTSFSSSSSTSVNSASTEKAVGVQESSVVVTGNGTAAPKPAAAAPAKANGKPAAATPAPAASVAAK</sequence>
<organism evidence="2 3">
    <name type="scientific">Schizopora paradoxa</name>
    <dbReference type="NCBI Taxonomy" id="27342"/>
    <lineage>
        <taxon>Eukaryota</taxon>
        <taxon>Fungi</taxon>
        <taxon>Dikarya</taxon>
        <taxon>Basidiomycota</taxon>
        <taxon>Agaricomycotina</taxon>
        <taxon>Agaricomycetes</taxon>
        <taxon>Hymenochaetales</taxon>
        <taxon>Schizoporaceae</taxon>
        <taxon>Schizopora</taxon>
    </lineage>
</organism>
<feature type="region of interest" description="Disordered" evidence="1">
    <location>
        <begin position="426"/>
        <end position="458"/>
    </location>
</feature>
<reference evidence="2 3" key="1">
    <citation type="submission" date="2015-04" db="EMBL/GenBank/DDBJ databases">
        <title>Complete genome sequence of Schizopora paradoxa KUC8140, a cosmopolitan wood degrader in East Asia.</title>
        <authorList>
            <consortium name="DOE Joint Genome Institute"/>
            <person name="Min B."/>
            <person name="Park H."/>
            <person name="Jang Y."/>
            <person name="Kim J.-J."/>
            <person name="Kim K.H."/>
            <person name="Pangilinan J."/>
            <person name="Lipzen A."/>
            <person name="Riley R."/>
            <person name="Grigoriev I.V."/>
            <person name="Spatafora J.W."/>
            <person name="Choi I.-G."/>
        </authorList>
    </citation>
    <scope>NUCLEOTIDE SEQUENCE [LARGE SCALE GENOMIC DNA]</scope>
    <source>
        <strain evidence="2 3">KUC8140</strain>
    </source>
</reference>
<proteinExistence type="predicted"/>
<keyword evidence="3" id="KW-1185">Reference proteome</keyword>
<feature type="compositionally biased region" description="Basic residues" evidence="1">
    <location>
        <begin position="426"/>
        <end position="440"/>
    </location>
</feature>
<feature type="compositionally biased region" description="Low complexity" evidence="1">
    <location>
        <begin position="1245"/>
        <end position="1275"/>
    </location>
</feature>
<feature type="compositionally biased region" description="Polar residues" evidence="1">
    <location>
        <begin position="1233"/>
        <end position="1243"/>
    </location>
</feature>
<name>A0A0H2RE15_9AGAM</name>
<feature type="compositionally biased region" description="Acidic residues" evidence="1">
    <location>
        <begin position="445"/>
        <end position="458"/>
    </location>
</feature>
<feature type="compositionally biased region" description="Low complexity" evidence="1">
    <location>
        <begin position="1188"/>
        <end position="1226"/>
    </location>
</feature>